<gene>
    <name evidence="1" type="ORF">R3P38DRAFT_2794166</name>
</gene>
<dbReference type="EMBL" id="JAWWNJ010000076">
    <property type="protein sequence ID" value="KAK7006451.1"/>
    <property type="molecule type" value="Genomic_DNA"/>
</dbReference>
<protein>
    <submittedName>
        <fullName evidence="1">Uncharacterized protein</fullName>
    </submittedName>
</protein>
<sequence>MANTAAQIPVPSPTPEQELASVVSQVAALSKLAIDITERFVDAEDKSLSKLGLELTRHCLDVGDKIPRIVQAQVDAALAQRRNFIQGASPTPGDLEELYPPGKGDNNTWYVVLGVPDQSRRKVVGRAPALAYYRQMYNDQKVMRAREVPSSVST</sequence>
<reference evidence="1 2" key="1">
    <citation type="journal article" date="2024" name="J Genomics">
        <title>Draft genome sequencing and assembly of Favolaschia claudopus CIRM-BRFM 2984 isolated from oak limbs.</title>
        <authorList>
            <person name="Navarro D."/>
            <person name="Drula E."/>
            <person name="Chaduli D."/>
            <person name="Cazenave R."/>
            <person name="Ahrendt S."/>
            <person name="Wang J."/>
            <person name="Lipzen A."/>
            <person name="Daum C."/>
            <person name="Barry K."/>
            <person name="Grigoriev I.V."/>
            <person name="Favel A."/>
            <person name="Rosso M.N."/>
            <person name="Martin F."/>
        </authorList>
    </citation>
    <scope>NUCLEOTIDE SEQUENCE [LARGE SCALE GENOMIC DNA]</scope>
    <source>
        <strain evidence="1 2">CIRM-BRFM 2984</strain>
    </source>
</reference>
<keyword evidence="2" id="KW-1185">Reference proteome</keyword>
<comment type="caution">
    <text evidence="1">The sequence shown here is derived from an EMBL/GenBank/DDBJ whole genome shotgun (WGS) entry which is preliminary data.</text>
</comment>
<organism evidence="1 2">
    <name type="scientific">Favolaschia claudopus</name>
    <dbReference type="NCBI Taxonomy" id="2862362"/>
    <lineage>
        <taxon>Eukaryota</taxon>
        <taxon>Fungi</taxon>
        <taxon>Dikarya</taxon>
        <taxon>Basidiomycota</taxon>
        <taxon>Agaricomycotina</taxon>
        <taxon>Agaricomycetes</taxon>
        <taxon>Agaricomycetidae</taxon>
        <taxon>Agaricales</taxon>
        <taxon>Marasmiineae</taxon>
        <taxon>Mycenaceae</taxon>
        <taxon>Favolaschia</taxon>
    </lineage>
</organism>
<evidence type="ECO:0000313" key="1">
    <source>
        <dbReference type="EMBL" id="KAK7006451.1"/>
    </source>
</evidence>
<name>A0AAW0AB63_9AGAR</name>
<proteinExistence type="predicted"/>
<dbReference type="Proteomes" id="UP001362999">
    <property type="component" value="Unassembled WGS sequence"/>
</dbReference>
<evidence type="ECO:0000313" key="2">
    <source>
        <dbReference type="Proteomes" id="UP001362999"/>
    </source>
</evidence>
<dbReference type="AlphaFoldDB" id="A0AAW0AB63"/>
<accession>A0AAW0AB63</accession>